<feature type="region of interest" description="Disordered" evidence="1">
    <location>
        <begin position="1"/>
        <end position="93"/>
    </location>
</feature>
<evidence type="ECO:0000313" key="2">
    <source>
        <dbReference type="EMBL" id="GIF96183.1"/>
    </source>
</evidence>
<dbReference type="Proteomes" id="UP000659904">
    <property type="component" value="Unassembled WGS sequence"/>
</dbReference>
<sequence>MTSVTFTTGWGPAVRAQGPTADVGADGDAAGLGVVDADGPGSAEPWACAGDGESDPNQAPGPPEATVNAAVASTAAADSPAVTSSSRRRDARPRCRPVLDAGVSPMLMSFLA</sequence>
<dbReference type="EMBL" id="BONH01000003">
    <property type="protein sequence ID" value="GIF96183.1"/>
    <property type="molecule type" value="Genomic_DNA"/>
</dbReference>
<evidence type="ECO:0000313" key="3">
    <source>
        <dbReference type="Proteomes" id="UP000659904"/>
    </source>
</evidence>
<name>A0A8J3KFX2_9ACTN</name>
<organism evidence="2 3">
    <name type="scientific">Catellatospora citrea</name>
    <dbReference type="NCBI Taxonomy" id="53366"/>
    <lineage>
        <taxon>Bacteria</taxon>
        <taxon>Bacillati</taxon>
        <taxon>Actinomycetota</taxon>
        <taxon>Actinomycetes</taxon>
        <taxon>Micromonosporales</taxon>
        <taxon>Micromonosporaceae</taxon>
        <taxon>Catellatospora</taxon>
    </lineage>
</organism>
<feature type="compositionally biased region" description="Low complexity" evidence="1">
    <location>
        <begin position="65"/>
        <end position="85"/>
    </location>
</feature>
<comment type="caution">
    <text evidence="2">The sequence shown here is derived from an EMBL/GenBank/DDBJ whole genome shotgun (WGS) entry which is preliminary data.</text>
</comment>
<accession>A0A8J3KFX2</accession>
<dbReference type="AlphaFoldDB" id="A0A8J3KFX2"/>
<reference evidence="2 3" key="1">
    <citation type="submission" date="2021-01" db="EMBL/GenBank/DDBJ databases">
        <title>Whole genome shotgun sequence of Catellatospora citrea NBRC 14495.</title>
        <authorList>
            <person name="Komaki H."/>
            <person name="Tamura T."/>
        </authorList>
    </citation>
    <scope>NUCLEOTIDE SEQUENCE [LARGE SCALE GENOMIC DNA]</scope>
    <source>
        <strain evidence="2 3">NBRC 14495</strain>
    </source>
</reference>
<keyword evidence="3" id="KW-1185">Reference proteome</keyword>
<protein>
    <submittedName>
        <fullName evidence="2">Uncharacterized protein</fullName>
    </submittedName>
</protein>
<gene>
    <name evidence="2" type="ORF">Cci01nite_12770</name>
</gene>
<proteinExistence type="predicted"/>
<feature type="compositionally biased region" description="Low complexity" evidence="1">
    <location>
        <begin position="21"/>
        <end position="39"/>
    </location>
</feature>
<evidence type="ECO:0000256" key="1">
    <source>
        <dbReference type="SAM" id="MobiDB-lite"/>
    </source>
</evidence>